<evidence type="ECO:0000256" key="2">
    <source>
        <dbReference type="ARBA" id="ARBA00022448"/>
    </source>
</evidence>
<evidence type="ECO:0000313" key="5">
    <source>
        <dbReference type="EMBL" id="TXL78237.1"/>
    </source>
</evidence>
<sequence>MRIPVGRRDSLAKFVMMALAVTLLWVSPVMAATLDHIRESKVIRIAYREDAPPFSYKGADGQPTGFMIDLCRMVAQRIAQQLKVADLTLVYVPVTAADRFDAIKQARADLLCEATTATLTRREVVDFSLPTFVDGASLMVRAGAPDDLKGMAGRKIGVLGGTTTELALRNALQRAAVNAEVVLMDSHPEAISQLDDGRIVAYFADRAILMSLARDSKAPDQIRIAEQYLTVEPYALAMSHGDNAFRLAVDRALSHIYRSSDIVRLFQRAFGVNVNQSQLLHSLYVAASLPD</sequence>
<dbReference type="InterPro" id="IPR001638">
    <property type="entry name" value="Solute-binding_3/MltF_N"/>
</dbReference>
<dbReference type="GO" id="GO:0005576">
    <property type="term" value="C:extracellular region"/>
    <property type="evidence" value="ECO:0007669"/>
    <property type="project" value="TreeGrafter"/>
</dbReference>
<organism evidence="5 6">
    <name type="scientific">Vineibacter terrae</name>
    <dbReference type="NCBI Taxonomy" id="2586908"/>
    <lineage>
        <taxon>Bacteria</taxon>
        <taxon>Pseudomonadati</taxon>
        <taxon>Pseudomonadota</taxon>
        <taxon>Alphaproteobacteria</taxon>
        <taxon>Hyphomicrobiales</taxon>
        <taxon>Vineibacter</taxon>
    </lineage>
</organism>
<dbReference type="PANTHER" id="PTHR30085">
    <property type="entry name" value="AMINO ACID ABC TRANSPORTER PERMEASE"/>
    <property type="match status" value="1"/>
</dbReference>
<proteinExistence type="inferred from homology"/>
<dbReference type="EMBL" id="VDUZ01000007">
    <property type="protein sequence ID" value="TXL78237.1"/>
    <property type="molecule type" value="Genomic_DNA"/>
</dbReference>
<protein>
    <submittedName>
        <fullName evidence="5">Amino acid ABC transporter substrate-binding protein</fullName>
    </submittedName>
</protein>
<accession>A0A5C8PQZ7</accession>
<evidence type="ECO:0000256" key="1">
    <source>
        <dbReference type="ARBA" id="ARBA00010333"/>
    </source>
</evidence>
<dbReference type="SMART" id="SM00062">
    <property type="entry name" value="PBPb"/>
    <property type="match status" value="1"/>
</dbReference>
<evidence type="ECO:0000259" key="4">
    <source>
        <dbReference type="SMART" id="SM00062"/>
    </source>
</evidence>
<dbReference type="AlphaFoldDB" id="A0A5C8PQZ7"/>
<keyword evidence="3" id="KW-0732">Signal</keyword>
<dbReference type="GO" id="GO:0006865">
    <property type="term" value="P:amino acid transport"/>
    <property type="evidence" value="ECO:0007669"/>
    <property type="project" value="TreeGrafter"/>
</dbReference>
<gene>
    <name evidence="5" type="ORF">FHP25_08580</name>
</gene>
<dbReference type="OrthoDB" id="6192933at2"/>
<comment type="caution">
    <text evidence="5">The sequence shown here is derived from an EMBL/GenBank/DDBJ whole genome shotgun (WGS) entry which is preliminary data.</text>
</comment>
<dbReference type="CDD" id="cd13688">
    <property type="entry name" value="PBP2_GltI_DEBP"/>
    <property type="match status" value="1"/>
</dbReference>
<evidence type="ECO:0000313" key="6">
    <source>
        <dbReference type="Proteomes" id="UP000321638"/>
    </source>
</evidence>
<dbReference type="Proteomes" id="UP000321638">
    <property type="component" value="Unassembled WGS sequence"/>
</dbReference>
<name>A0A5C8PQZ7_9HYPH</name>
<dbReference type="Pfam" id="PF00497">
    <property type="entry name" value="SBP_bac_3"/>
    <property type="match status" value="1"/>
</dbReference>
<dbReference type="PANTHER" id="PTHR30085:SF6">
    <property type="entry name" value="ABC TRANSPORTER GLUTAMINE-BINDING PROTEIN GLNH"/>
    <property type="match status" value="1"/>
</dbReference>
<dbReference type="Gene3D" id="3.40.190.10">
    <property type="entry name" value="Periplasmic binding protein-like II"/>
    <property type="match status" value="2"/>
</dbReference>
<reference evidence="5 6" key="1">
    <citation type="submission" date="2019-06" db="EMBL/GenBank/DDBJ databases">
        <title>New taxonomy in bacterial strain CC-CFT640, isolated from vineyard.</title>
        <authorList>
            <person name="Lin S.-Y."/>
            <person name="Tsai C.-F."/>
            <person name="Young C.-C."/>
        </authorList>
    </citation>
    <scope>NUCLEOTIDE SEQUENCE [LARGE SCALE GENOMIC DNA]</scope>
    <source>
        <strain evidence="5 6">CC-CFT640</strain>
    </source>
</reference>
<dbReference type="SUPFAM" id="SSF53850">
    <property type="entry name" value="Periplasmic binding protein-like II"/>
    <property type="match status" value="1"/>
</dbReference>
<evidence type="ECO:0000256" key="3">
    <source>
        <dbReference type="ARBA" id="ARBA00022729"/>
    </source>
</evidence>
<keyword evidence="2" id="KW-0813">Transport</keyword>
<dbReference type="GO" id="GO:0030288">
    <property type="term" value="C:outer membrane-bounded periplasmic space"/>
    <property type="evidence" value="ECO:0007669"/>
    <property type="project" value="TreeGrafter"/>
</dbReference>
<dbReference type="InterPro" id="IPR051455">
    <property type="entry name" value="Bact_solute-bind_prot3"/>
</dbReference>
<keyword evidence="6" id="KW-1185">Reference proteome</keyword>
<feature type="domain" description="Solute-binding protein family 3/N-terminal" evidence="4">
    <location>
        <begin position="42"/>
        <end position="273"/>
    </location>
</feature>
<comment type="similarity">
    <text evidence="1">Belongs to the bacterial solute-binding protein 3 family.</text>
</comment>